<dbReference type="RefSeq" id="WP_054760223.1">
    <property type="nucleotide sequence ID" value="NZ_AP019777.1"/>
</dbReference>
<evidence type="ECO:0000313" key="3">
    <source>
        <dbReference type="EMBL" id="OAI28603.1"/>
    </source>
</evidence>
<dbReference type="AlphaFoldDB" id="A0A291IF75"/>
<dbReference type="Pfam" id="PF00072">
    <property type="entry name" value="Response_reg"/>
    <property type="match status" value="1"/>
</dbReference>
<dbReference type="KEGG" id="mko:MKLM6_0739"/>
<dbReference type="InterPro" id="IPR008207">
    <property type="entry name" value="Sig_transdc_His_kin_Hpt_dom"/>
</dbReference>
<dbReference type="PANTHER" id="PTHR48111">
    <property type="entry name" value="REGULATOR OF RPOS"/>
    <property type="match status" value="1"/>
</dbReference>
<dbReference type="Pfam" id="PF01627">
    <property type="entry name" value="Hpt"/>
    <property type="match status" value="1"/>
</dbReference>
<dbReference type="GO" id="GO:0000976">
    <property type="term" value="F:transcription cis-regulatory region binding"/>
    <property type="evidence" value="ECO:0007669"/>
    <property type="project" value="TreeGrafter"/>
</dbReference>
<organism evidence="3 4">
    <name type="scientific">Methylomonas koyamae</name>
    <dbReference type="NCBI Taxonomy" id="702114"/>
    <lineage>
        <taxon>Bacteria</taxon>
        <taxon>Pseudomonadati</taxon>
        <taxon>Pseudomonadota</taxon>
        <taxon>Gammaproteobacteria</taxon>
        <taxon>Methylococcales</taxon>
        <taxon>Methylococcaceae</taxon>
        <taxon>Methylomonas</taxon>
    </lineage>
</organism>
<reference evidence="3 4" key="1">
    <citation type="submission" date="2016-03" db="EMBL/GenBank/DDBJ databases">
        <authorList>
            <person name="Heylen K."/>
            <person name="De Vos P."/>
            <person name="Vekeman B."/>
        </authorList>
    </citation>
    <scope>NUCLEOTIDE SEQUENCE [LARGE SCALE GENOMIC DNA]</scope>
    <source>
        <strain evidence="3 4">R-49807</strain>
    </source>
</reference>
<evidence type="ECO:0000313" key="4">
    <source>
        <dbReference type="Proteomes" id="UP000077734"/>
    </source>
</evidence>
<name>A0A291IF75_9GAMM</name>
<dbReference type="EMBL" id="LUUL01000055">
    <property type="protein sequence ID" value="OAI28603.1"/>
    <property type="molecule type" value="Genomic_DNA"/>
</dbReference>
<dbReference type="PANTHER" id="PTHR48111:SF69">
    <property type="entry name" value="RESPONSE REGULATOR RECEIVER"/>
    <property type="match status" value="1"/>
</dbReference>
<dbReference type="PROSITE" id="PS50110">
    <property type="entry name" value="RESPONSE_REGULATORY"/>
    <property type="match status" value="1"/>
</dbReference>
<comment type="caution">
    <text evidence="3">The sequence shown here is derived from an EMBL/GenBank/DDBJ whole genome shotgun (WGS) entry which is preliminary data.</text>
</comment>
<dbReference type="GO" id="GO:0000156">
    <property type="term" value="F:phosphorelay response regulator activity"/>
    <property type="evidence" value="ECO:0007669"/>
    <property type="project" value="TreeGrafter"/>
</dbReference>
<keyword evidence="2" id="KW-0238">DNA-binding</keyword>
<dbReference type="InterPro" id="IPR039420">
    <property type="entry name" value="WalR-like"/>
</dbReference>
<dbReference type="SUPFAM" id="SSF52172">
    <property type="entry name" value="CheY-like"/>
    <property type="match status" value="1"/>
</dbReference>
<dbReference type="SUPFAM" id="SSF47226">
    <property type="entry name" value="Histidine-containing phosphotransfer domain, HPT domain"/>
    <property type="match status" value="1"/>
</dbReference>
<accession>A0A291IF75</accession>
<evidence type="ECO:0000256" key="1">
    <source>
        <dbReference type="ARBA" id="ARBA00023012"/>
    </source>
</evidence>
<dbReference type="Gene3D" id="1.20.120.160">
    <property type="entry name" value="HPT domain"/>
    <property type="match status" value="1"/>
</dbReference>
<keyword evidence="1" id="KW-0902">Two-component regulatory system</keyword>
<dbReference type="CDD" id="cd17546">
    <property type="entry name" value="REC_hyHK_CKI1_RcsC-like"/>
    <property type="match status" value="1"/>
</dbReference>
<dbReference type="GO" id="GO:0006355">
    <property type="term" value="P:regulation of DNA-templated transcription"/>
    <property type="evidence" value="ECO:0007669"/>
    <property type="project" value="TreeGrafter"/>
</dbReference>
<dbReference type="InterPro" id="IPR001789">
    <property type="entry name" value="Sig_transdc_resp-reg_receiver"/>
</dbReference>
<keyword evidence="4" id="KW-1185">Reference proteome</keyword>
<dbReference type="GO" id="GO:0004672">
    <property type="term" value="F:protein kinase activity"/>
    <property type="evidence" value="ECO:0007669"/>
    <property type="project" value="UniProtKB-ARBA"/>
</dbReference>
<proteinExistence type="predicted"/>
<dbReference type="InterPro" id="IPR036641">
    <property type="entry name" value="HPT_dom_sf"/>
</dbReference>
<dbReference type="SMART" id="SM00448">
    <property type="entry name" value="REC"/>
    <property type="match status" value="1"/>
</dbReference>
<dbReference type="Proteomes" id="UP000077734">
    <property type="component" value="Unassembled WGS sequence"/>
</dbReference>
<dbReference type="GO" id="GO:0005829">
    <property type="term" value="C:cytosol"/>
    <property type="evidence" value="ECO:0007669"/>
    <property type="project" value="TreeGrafter"/>
</dbReference>
<dbReference type="Gene3D" id="3.40.50.2300">
    <property type="match status" value="1"/>
</dbReference>
<dbReference type="InterPro" id="IPR011006">
    <property type="entry name" value="CheY-like_superfamily"/>
</dbReference>
<dbReference type="GO" id="GO:0032993">
    <property type="term" value="C:protein-DNA complex"/>
    <property type="evidence" value="ECO:0007669"/>
    <property type="project" value="TreeGrafter"/>
</dbReference>
<protein>
    <submittedName>
        <fullName evidence="3">Uncharacterized protein</fullName>
    </submittedName>
</protein>
<sequence length="257" mass="28554">MADTGYEILIADDNETNLWLLREQLSQWTEGVVLASDGREAWNLLDQHRFGLVFLDMNMPFLSGLDLIGRLRASAGPNCRTPVVAVTAHAQESQRIQALAAGFNDYLVKPIRLARLQEIVARWRVEPAGGAEYYAQQLLRKTQENRQLSQSLAGKLFAELPAHLAEIEGFLGDSATRQAWEVVHKLHGTFCFFDFGDCLAVTESLEQALLTNQLEQAGRHFEALKQKSAWLLRHQAAVLHSLATKAADANPPPSARG</sequence>
<evidence type="ECO:0000256" key="2">
    <source>
        <dbReference type="ARBA" id="ARBA00023125"/>
    </source>
</evidence>
<gene>
    <name evidence="3" type="ORF">A1356_07025</name>
</gene>